<dbReference type="GO" id="GO:0004140">
    <property type="term" value="F:dephospho-CoA kinase activity"/>
    <property type="evidence" value="ECO:0007669"/>
    <property type="project" value="UniProtKB-UniRule"/>
</dbReference>
<dbReference type="Gene3D" id="3.40.50.300">
    <property type="entry name" value="P-loop containing nucleotide triphosphate hydrolases"/>
    <property type="match status" value="1"/>
</dbReference>
<evidence type="ECO:0000256" key="1">
    <source>
        <dbReference type="ARBA" id="ARBA00009018"/>
    </source>
</evidence>
<evidence type="ECO:0000313" key="12">
    <source>
        <dbReference type="Proteomes" id="UP000282515"/>
    </source>
</evidence>
<feature type="compositionally biased region" description="Basic residues" evidence="10">
    <location>
        <begin position="42"/>
        <end position="51"/>
    </location>
</feature>
<keyword evidence="7 8" id="KW-0173">Coenzyme A biosynthesis</keyword>
<comment type="catalytic activity">
    <reaction evidence="8">
        <text>3'-dephospho-CoA + ATP = ADP + CoA + H(+)</text>
        <dbReference type="Rhea" id="RHEA:18245"/>
        <dbReference type="ChEBI" id="CHEBI:15378"/>
        <dbReference type="ChEBI" id="CHEBI:30616"/>
        <dbReference type="ChEBI" id="CHEBI:57287"/>
        <dbReference type="ChEBI" id="CHEBI:57328"/>
        <dbReference type="ChEBI" id="CHEBI:456216"/>
        <dbReference type="EC" id="2.7.1.24"/>
    </reaction>
</comment>
<comment type="pathway">
    <text evidence="8">Cofactor biosynthesis; coenzyme A biosynthesis; CoA from (R)-pantothenate: step 5/5.</text>
</comment>
<organism evidence="11 12">
    <name type="scientific">Aeromicrobium phragmitis</name>
    <dbReference type="NCBI Taxonomy" id="2478914"/>
    <lineage>
        <taxon>Bacteria</taxon>
        <taxon>Bacillati</taxon>
        <taxon>Actinomycetota</taxon>
        <taxon>Actinomycetes</taxon>
        <taxon>Propionibacteriales</taxon>
        <taxon>Nocardioidaceae</taxon>
        <taxon>Aeromicrobium</taxon>
    </lineage>
</organism>
<comment type="caution">
    <text evidence="11">The sequence shown here is derived from an EMBL/GenBank/DDBJ whole genome shotgun (WGS) entry which is preliminary data.</text>
</comment>
<dbReference type="SUPFAM" id="SSF52540">
    <property type="entry name" value="P-loop containing nucleoside triphosphate hydrolases"/>
    <property type="match status" value="1"/>
</dbReference>
<dbReference type="Pfam" id="PF01121">
    <property type="entry name" value="CoaE"/>
    <property type="match status" value="1"/>
</dbReference>
<reference evidence="11 12" key="1">
    <citation type="submission" date="2018-10" db="EMBL/GenBank/DDBJ databases">
        <title>Aeromicrobium sp. 9W16Y-2 whole genome shotgun sequence.</title>
        <authorList>
            <person name="Li F."/>
        </authorList>
    </citation>
    <scope>NUCLEOTIDE SEQUENCE [LARGE SCALE GENOMIC DNA]</scope>
    <source>
        <strain evidence="11 12">9W16Y-2</strain>
    </source>
</reference>
<dbReference type="EC" id="2.7.1.24" evidence="8 9"/>
<proteinExistence type="inferred from homology"/>
<evidence type="ECO:0000256" key="5">
    <source>
        <dbReference type="ARBA" id="ARBA00022777"/>
    </source>
</evidence>
<keyword evidence="3 8" id="KW-0808">Transferase</keyword>
<evidence type="ECO:0000256" key="2">
    <source>
        <dbReference type="ARBA" id="ARBA00022490"/>
    </source>
</evidence>
<comment type="similarity">
    <text evidence="1 8">Belongs to the CoaE family.</text>
</comment>
<dbReference type="InterPro" id="IPR001977">
    <property type="entry name" value="Depp_CoAkinase"/>
</dbReference>
<evidence type="ECO:0000256" key="7">
    <source>
        <dbReference type="ARBA" id="ARBA00022993"/>
    </source>
</evidence>
<dbReference type="FunFam" id="3.40.50.300:FF:000991">
    <property type="entry name" value="Dephospho-CoA kinase"/>
    <property type="match status" value="1"/>
</dbReference>
<dbReference type="HAMAP" id="MF_00376">
    <property type="entry name" value="Dephospho_CoA_kinase"/>
    <property type="match status" value="1"/>
</dbReference>
<keyword evidence="2 8" id="KW-0963">Cytoplasm</keyword>
<sequence length="263" mass="28221">MADCGVPSGASGRARGRVPHLRAEDLVGRSRQRRLAPDERPRRSHRQPLRPRPRDDVRVGGHAVTLRVGLTGGIGSGKSTVSALLRERGAVVIDYDQLARDVVAPGQPALAAIAQRFGEGVLLSDGTLNRPALGAIVFTDAAAREDLEAITHPAIRDRATQLEHAAGEDGIVVHDNPLLVEMGAAEHCDVVVVVDVPEQVQIDRLVRDRQMSEDDARARIAAQASRAQRMAVADHVIDNSGTKNELVRTVGGLWDELVRSSAS</sequence>
<protein>
    <recommendedName>
        <fullName evidence="8 9">Dephospho-CoA kinase</fullName>
        <ecNumber evidence="8 9">2.7.1.24</ecNumber>
    </recommendedName>
    <alternativeName>
        <fullName evidence="8">Dephosphocoenzyme A kinase</fullName>
    </alternativeName>
</protein>
<keyword evidence="12" id="KW-1185">Reference proteome</keyword>
<dbReference type="Proteomes" id="UP000282515">
    <property type="component" value="Unassembled WGS sequence"/>
</dbReference>
<evidence type="ECO:0000256" key="8">
    <source>
        <dbReference type="HAMAP-Rule" id="MF_00376"/>
    </source>
</evidence>
<name>A0A3L8PKB9_9ACTN</name>
<evidence type="ECO:0000256" key="4">
    <source>
        <dbReference type="ARBA" id="ARBA00022741"/>
    </source>
</evidence>
<evidence type="ECO:0000256" key="10">
    <source>
        <dbReference type="SAM" id="MobiDB-lite"/>
    </source>
</evidence>
<evidence type="ECO:0000256" key="3">
    <source>
        <dbReference type="ARBA" id="ARBA00022679"/>
    </source>
</evidence>
<accession>A0A3L8PKB9</accession>
<keyword evidence="6 8" id="KW-0067">ATP-binding</keyword>
<dbReference type="PANTHER" id="PTHR10695">
    <property type="entry name" value="DEPHOSPHO-COA KINASE-RELATED"/>
    <property type="match status" value="1"/>
</dbReference>
<feature type="region of interest" description="Disordered" evidence="10">
    <location>
        <begin position="1"/>
        <end position="60"/>
    </location>
</feature>
<dbReference type="InterPro" id="IPR027417">
    <property type="entry name" value="P-loop_NTPase"/>
</dbReference>
<dbReference type="GO" id="GO:0005524">
    <property type="term" value="F:ATP binding"/>
    <property type="evidence" value="ECO:0007669"/>
    <property type="project" value="UniProtKB-UniRule"/>
</dbReference>
<dbReference type="GO" id="GO:0005737">
    <property type="term" value="C:cytoplasm"/>
    <property type="evidence" value="ECO:0007669"/>
    <property type="project" value="UniProtKB-SubCell"/>
</dbReference>
<dbReference type="GO" id="GO:0015937">
    <property type="term" value="P:coenzyme A biosynthetic process"/>
    <property type="evidence" value="ECO:0007669"/>
    <property type="project" value="UniProtKB-UniRule"/>
</dbReference>
<dbReference type="NCBIfam" id="TIGR00152">
    <property type="entry name" value="dephospho-CoA kinase"/>
    <property type="match status" value="1"/>
</dbReference>
<dbReference type="UniPathway" id="UPA00241">
    <property type="reaction ID" value="UER00356"/>
</dbReference>
<comment type="function">
    <text evidence="8">Catalyzes the phosphorylation of the 3'-hydroxyl group of dephosphocoenzyme A to form coenzyme A.</text>
</comment>
<dbReference type="NCBIfam" id="NF002879">
    <property type="entry name" value="PRK03333.1"/>
    <property type="match status" value="1"/>
</dbReference>
<dbReference type="PROSITE" id="PS51219">
    <property type="entry name" value="DPCK"/>
    <property type="match status" value="1"/>
</dbReference>
<evidence type="ECO:0000256" key="6">
    <source>
        <dbReference type="ARBA" id="ARBA00022840"/>
    </source>
</evidence>
<dbReference type="AlphaFoldDB" id="A0A3L8PKB9"/>
<evidence type="ECO:0000256" key="9">
    <source>
        <dbReference type="NCBIfam" id="TIGR00152"/>
    </source>
</evidence>
<gene>
    <name evidence="8" type="primary">coaE</name>
    <name evidence="11" type="ORF">D9V41_12050</name>
</gene>
<dbReference type="OrthoDB" id="9812943at2"/>
<dbReference type="CDD" id="cd02022">
    <property type="entry name" value="DPCK"/>
    <property type="match status" value="1"/>
</dbReference>
<dbReference type="PANTHER" id="PTHR10695:SF46">
    <property type="entry name" value="BIFUNCTIONAL COENZYME A SYNTHASE-RELATED"/>
    <property type="match status" value="1"/>
</dbReference>
<feature type="binding site" evidence="8">
    <location>
        <begin position="75"/>
        <end position="80"/>
    </location>
    <ligand>
        <name>ATP</name>
        <dbReference type="ChEBI" id="CHEBI:30616"/>
    </ligand>
</feature>
<keyword evidence="4 8" id="KW-0547">Nucleotide-binding</keyword>
<keyword evidence="5 8" id="KW-0418">Kinase</keyword>
<dbReference type="EMBL" id="RDBF01000009">
    <property type="protein sequence ID" value="RLV55229.1"/>
    <property type="molecule type" value="Genomic_DNA"/>
</dbReference>
<comment type="subcellular location">
    <subcellularLocation>
        <location evidence="8">Cytoplasm</location>
    </subcellularLocation>
</comment>
<evidence type="ECO:0000313" key="11">
    <source>
        <dbReference type="EMBL" id="RLV55229.1"/>
    </source>
</evidence>